<evidence type="ECO:0000256" key="16">
    <source>
        <dbReference type="ARBA" id="ARBA00023242"/>
    </source>
</evidence>
<dbReference type="GO" id="GO:0005739">
    <property type="term" value="C:mitochondrion"/>
    <property type="evidence" value="ECO:0007669"/>
    <property type="project" value="UniProtKB-SubCell"/>
</dbReference>
<dbReference type="PANTHER" id="PTHR12783:SF5">
    <property type="entry name" value="RALA-BINDING PROTEIN 1"/>
    <property type="match status" value="1"/>
</dbReference>
<dbReference type="InterPro" id="IPR000198">
    <property type="entry name" value="RhoGAP_dom"/>
</dbReference>
<dbReference type="GO" id="GO:0006897">
    <property type="term" value="P:endocytosis"/>
    <property type="evidence" value="ECO:0007669"/>
    <property type="project" value="TreeGrafter"/>
</dbReference>
<comment type="subcellular location">
    <subcellularLocation>
        <location evidence="3">Cell membrane</location>
        <topology evidence="3">Peripheral membrane protein</topology>
    </subcellularLocation>
    <subcellularLocation>
        <location evidence="5">Cytoplasm</location>
        <location evidence="5">Cytoskeleton</location>
        <location evidence="5">Spindle pole</location>
    </subcellularLocation>
    <subcellularLocation>
        <location evidence="4">Cytoplasm</location>
        <location evidence="4">Cytosol</location>
    </subcellularLocation>
    <subcellularLocation>
        <location evidence="2">Mitochondrion</location>
    </subcellularLocation>
    <subcellularLocation>
        <location evidence="1">Nucleus</location>
    </subcellularLocation>
</comment>
<feature type="compositionally biased region" description="Acidic residues" evidence="27">
    <location>
        <begin position="500"/>
        <end position="515"/>
    </location>
</feature>
<dbReference type="GO" id="GO:0031267">
    <property type="term" value="F:small GTPase binding"/>
    <property type="evidence" value="ECO:0007669"/>
    <property type="project" value="InterPro"/>
</dbReference>
<comment type="function">
    <text evidence="22">Multifunctional protein that functions as a downstream effector of RALA and RALB. As a GTPase-activating protein/GAP can inactivate CDC42 and RAC1 by stimulating their GTPase activity. As part of the Ral signaling pathway, may also regulate ligand-dependent EGF and insulin receptors-mediated endocytosis. During mitosis, may act as a scaffold protein in the phosphorylation of EPSIN/EPN1 by the mitotic kinase cyclin B-CDK1, preventing endocytosis during that phase of the cell cycle. During mitosis, also controls mitochondrial fission as an effector of RALA. Recruited to mitochondrion by RALA, acts as a scaffold to foster the mitotic kinase cyclin B-CDK1-mediated phosphorylation and activation of DNM1L.</text>
</comment>
<dbReference type="GO" id="GO:0000922">
    <property type="term" value="C:spindle pole"/>
    <property type="evidence" value="ECO:0007669"/>
    <property type="project" value="UniProtKB-SubCell"/>
</dbReference>
<keyword evidence="10" id="KW-0547">Nucleotide-binding</keyword>
<dbReference type="FunFam" id="1.10.555.10:FF:000027">
    <property type="entry name" value="RalA-binding protein 1"/>
    <property type="match status" value="1"/>
</dbReference>
<evidence type="ECO:0000313" key="29">
    <source>
        <dbReference type="EMBL" id="KAF6423535.1"/>
    </source>
</evidence>
<keyword evidence="15" id="KW-0206">Cytoskeleton</keyword>
<evidence type="ECO:0000256" key="1">
    <source>
        <dbReference type="ARBA" id="ARBA00004123"/>
    </source>
</evidence>
<evidence type="ECO:0000256" key="24">
    <source>
        <dbReference type="ARBA" id="ARBA00074196"/>
    </source>
</evidence>
<dbReference type="CDD" id="cd04381">
    <property type="entry name" value="RhoGap_RalBP1"/>
    <property type="match status" value="1"/>
</dbReference>
<keyword evidence="16" id="KW-0539">Nucleus</keyword>
<feature type="compositionally biased region" description="Basic and acidic residues" evidence="27">
    <location>
        <begin position="119"/>
        <end position="155"/>
    </location>
</feature>
<keyword evidence="13" id="KW-0496">Mitochondrion</keyword>
<dbReference type="InterPro" id="IPR049041">
    <property type="entry name" value="RalBP1-like_Ral-bd"/>
</dbReference>
<dbReference type="Gene3D" id="1.10.555.10">
    <property type="entry name" value="Rho GTPase activation protein"/>
    <property type="match status" value="1"/>
</dbReference>
<evidence type="ECO:0000259" key="28">
    <source>
        <dbReference type="PROSITE" id="PS50238"/>
    </source>
</evidence>
<evidence type="ECO:0000256" key="6">
    <source>
        <dbReference type="ARBA" id="ARBA00012191"/>
    </source>
</evidence>
<dbReference type="AlphaFoldDB" id="A0A7J8DKG2"/>
<dbReference type="GO" id="GO:0005524">
    <property type="term" value="F:ATP binding"/>
    <property type="evidence" value="ECO:0007669"/>
    <property type="project" value="UniProtKB-KW"/>
</dbReference>
<dbReference type="GO" id="GO:0005829">
    <property type="term" value="C:cytosol"/>
    <property type="evidence" value="ECO:0007669"/>
    <property type="project" value="UniProtKB-SubCell"/>
</dbReference>
<comment type="subunit">
    <text evidence="23">Interacts with the GTP-bound form of RALA (via effector domain); during mitosis, recruits RALBP1 to the mitochondrion where it promotes DNM1L phosphorylation and mitochondrial fission. Interacts with DNM1L; mediates its mitotic kinase cyclin B-CDK1-mediated phosphorylation during mitosis to promote mitochondrial fission. Interacts with the mitotic kinase cyclin B-CDK1 during mitosis. Interacts with the GTP-bound form of RALB (via effector domain). Interacts with REPS1; the interaction is direct and does not affect RALA-binding nor GTPase activator activity of RALBP1. Interacts with REPS2; the interaction is direct and does not affect RALA-binding nor GTPase activator activity of RALBP1. Interacts with EPN1, NUMB and TFAP2A during interphase and mitosis. Interacts with AP2M1; as part of the AP2 complex. Interacts with CDC42. Interacts with RAC1.</text>
</comment>
<evidence type="ECO:0000256" key="27">
    <source>
        <dbReference type="SAM" id="MobiDB-lite"/>
    </source>
</evidence>
<dbReference type="GO" id="GO:0005096">
    <property type="term" value="F:GTPase activator activity"/>
    <property type="evidence" value="ECO:0007669"/>
    <property type="project" value="UniProtKB-KW"/>
</dbReference>
<dbReference type="InterPro" id="IPR039767">
    <property type="entry name" value="RALBP1"/>
</dbReference>
<evidence type="ECO:0000256" key="22">
    <source>
        <dbReference type="ARBA" id="ARBA00055048"/>
    </source>
</evidence>
<dbReference type="Proteomes" id="UP000593571">
    <property type="component" value="Unassembled WGS sequence"/>
</dbReference>
<dbReference type="Gene3D" id="1.20.58.90">
    <property type="match status" value="1"/>
</dbReference>
<comment type="function">
    <text evidence="21">Could also function as a primary ATP-dependent active transporter for glutathione conjugates of electrophiles. May also actively catalyze the efflux of a wide range of substrates including xenobiotics like doxorubicin (DOX) contributing to cell multidrug resistance.</text>
</comment>
<evidence type="ECO:0000256" key="20">
    <source>
        <dbReference type="ARBA" id="ARBA00048007"/>
    </source>
</evidence>
<keyword evidence="7" id="KW-0343">GTPase activation</keyword>
<dbReference type="PANTHER" id="PTHR12783">
    <property type="entry name" value="RALA BINDING PROTEIN 1 RALBP1"/>
    <property type="match status" value="1"/>
</dbReference>
<dbReference type="FunFam" id="1.20.58.90:FF:000001">
    <property type="entry name" value="ralA-binding protein 1"/>
    <property type="match status" value="1"/>
</dbReference>
<evidence type="ECO:0000256" key="2">
    <source>
        <dbReference type="ARBA" id="ARBA00004173"/>
    </source>
</evidence>
<keyword evidence="11" id="KW-0067">ATP-binding</keyword>
<evidence type="ECO:0000256" key="7">
    <source>
        <dbReference type="ARBA" id="ARBA00022468"/>
    </source>
</evidence>
<sequence>MTECFLPPTSSPGEHRRVEHGSGLTRTPSSEEISPTKFPGLYRTGEPSPPHDSLHEPPDIVSDDEKDYGKKKGKFKKKEKRTEGYAAFQEDSSGDEAESPSKMKRSKGIHVFKKPSFSKKKEKDFKIKEKPKEEKHKEEKHKEEKHKEKKSKDLTAADVVKQWKEKKKKKKPIQEPEVPQIDVPNLKPIFGIPLADAAERTMMYDGIRLPAVFRECVDYVEKYGMKCEGIYRVSGIKSKVDELKAAYDREESPNLEEYEPNTVASLLKQYLRDLPENLLTKELMPRFEEACGRSTESEKVQEFQRLLKELPECNHLLISWLIVHMDHVITKELETKMNIQNISIVLSPTVQISNRVLYVFFTHVQELFGNVILKQVTKPLRWSNMATMPTLPETQENIKEEIRRQEFLLNCLHRDLQGGIKDLSKEERLWEVQRILTALKRKLREAKRQENEILTEQEELLAMEQFLRRQIASEKEEIERLRAEIAEIQSRQQHGRSETEEYSSESESESEDEEELQIILEDLQRQNEELEIKNNHLNQAIHEEREAIIELRVQLRLLQLQRAKPDAQAQDEEEPEKRGGAIQPPKECAPETKATKEQPKASKEQAKPSPSRDRKETPI</sequence>
<dbReference type="PROSITE" id="PS50238">
    <property type="entry name" value="RHOGAP"/>
    <property type="match status" value="1"/>
</dbReference>
<feature type="compositionally biased region" description="Basic residues" evidence="27">
    <location>
        <begin position="102"/>
        <end position="118"/>
    </location>
</feature>
<gene>
    <name evidence="29" type="ORF">HJG63_016362</name>
</gene>
<evidence type="ECO:0000256" key="11">
    <source>
        <dbReference type="ARBA" id="ARBA00022840"/>
    </source>
</evidence>
<accession>A0A7J8DKG2</accession>
<evidence type="ECO:0000256" key="19">
    <source>
        <dbReference type="ARBA" id="ARBA00047523"/>
    </source>
</evidence>
<feature type="region of interest" description="Disordered" evidence="27">
    <location>
        <begin position="489"/>
        <end position="515"/>
    </location>
</feature>
<evidence type="ECO:0000256" key="26">
    <source>
        <dbReference type="ARBA" id="ARBA00079683"/>
    </source>
</evidence>
<feature type="compositionally biased region" description="Basic residues" evidence="27">
    <location>
        <begin position="69"/>
        <end position="79"/>
    </location>
</feature>
<evidence type="ECO:0000256" key="21">
    <source>
        <dbReference type="ARBA" id="ARBA00053243"/>
    </source>
</evidence>
<protein>
    <recommendedName>
        <fullName evidence="24">RalA-binding protein 1</fullName>
        <ecNumber evidence="6">7.6.2.2</ecNumber>
        <ecNumber evidence="17">7.6.2.3</ecNumber>
    </recommendedName>
    <alternativeName>
        <fullName evidence="25">Dinitrophenyl S-glutathione ATPase</fullName>
    </alternativeName>
    <alternativeName>
        <fullName evidence="26">Ral-interacting protein 1</fullName>
    </alternativeName>
</protein>
<dbReference type="GO" id="GO:0005886">
    <property type="term" value="C:plasma membrane"/>
    <property type="evidence" value="ECO:0007669"/>
    <property type="project" value="UniProtKB-SubCell"/>
</dbReference>
<feature type="domain" description="Rho-GAP" evidence="28">
    <location>
        <begin position="192"/>
        <end position="380"/>
    </location>
</feature>
<keyword evidence="8" id="KW-1003">Cell membrane</keyword>
<reference evidence="29 30" key="1">
    <citation type="journal article" date="2020" name="Nature">
        <title>Six reference-quality genomes reveal evolution of bat adaptations.</title>
        <authorList>
            <person name="Jebb D."/>
            <person name="Huang Z."/>
            <person name="Pippel M."/>
            <person name="Hughes G.M."/>
            <person name="Lavrichenko K."/>
            <person name="Devanna P."/>
            <person name="Winkler S."/>
            <person name="Jermiin L.S."/>
            <person name="Skirmuntt E.C."/>
            <person name="Katzourakis A."/>
            <person name="Burkitt-Gray L."/>
            <person name="Ray D.A."/>
            <person name="Sullivan K.A.M."/>
            <person name="Roscito J.G."/>
            <person name="Kirilenko B.M."/>
            <person name="Davalos L.M."/>
            <person name="Corthals A.P."/>
            <person name="Power M.L."/>
            <person name="Jones G."/>
            <person name="Ransome R.D."/>
            <person name="Dechmann D.K.N."/>
            <person name="Locatelli A.G."/>
            <person name="Puechmaille S.J."/>
            <person name="Fedrigo O."/>
            <person name="Jarvis E.D."/>
            <person name="Hiller M."/>
            <person name="Vernes S.C."/>
            <person name="Myers E.W."/>
            <person name="Teeling E.C."/>
        </authorList>
    </citation>
    <scope>NUCLEOTIDE SEQUENCE [LARGE SCALE GENOMIC DNA]</scope>
    <source>
        <strain evidence="29">MRouAeg1</strain>
        <tissue evidence="29">Muscle</tissue>
    </source>
</reference>
<dbReference type="InterPro" id="IPR008936">
    <property type="entry name" value="Rho_GTPase_activation_prot"/>
</dbReference>
<dbReference type="SUPFAM" id="SSF48350">
    <property type="entry name" value="GTPase activation domain, GAP"/>
    <property type="match status" value="1"/>
</dbReference>
<feature type="compositionally biased region" description="Basic and acidic residues" evidence="27">
    <location>
        <begin position="588"/>
        <end position="619"/>
    </location>
</feature>
<dbReference type="GO" id="GO:0007264">
    <property type="term" value="P:small GTPase-mediated signal transduction"/>
    <property type="evidence" value="ECO:0007669"/>
    <property type="project" value="InterPro"/>
</dbReference>
<evidence type="ECO:0000256" key="9">
    <source>
        <dbReference type="ARBA" id="ARBA00022490"/>
    </source>
</evidence>
<evidence type="ECO:0000256" key="15">
    <source>
        <dbReference type="ARBA" id="ARBA00023212"/>
    </source>
</evidence>
<name>A0A7J8DKG2_ROUAE</name>
<evidence type="ECO:0000256" key="17">
    <source>
        <dbReference type="ARBA" id="ARBA00024220"/>
    </source>
</evidence>
<proteinExistence type="predicted"/>
<evidence type="ECO:0000256" key="23">
    <source>
        <dbReference type="ARBA" id="ARBA00063801"/>
    </source>
</evidence>
<feature type="region of interest" description="Disordered" evidence="27">
    <location>
        <begin position="1"/>
        <end position="156"/>
    </location>
</feature>
<dbReference type="SMART" id="SM00324">
    <property type="entry name" value="RhoGAP"/>
    <property type="match status" value="1"/>
</dbReference>
<evidence type="ECO:0000313" key="30">
    <source>
        <dbReference type="Proteomes" id="UP000593571"/>
    </source>
</evidence>
<keyword evidence="30" id="KW-1185">Reference proteome</keyword>
<evidence type="ECO:0000256" key="8">
    <source>
        <dbReference type="ARBA" id="ARBA00022475"/>
    </source>
</evidence>
<keyword evidence="9" id="KW-0963">Cytoplasm</keyword>
<evidence type="ECO:0000256" key="5">
    <source>
        <dbReference type="ARBA" id="ARBA00004647"/>
    </source>
</evidence>
<dbReference type="Pfam" id="PF20924">
    <property type="entry name" value="RLIP76_Ral-bd"/>
    <property type="match status" value="1"/>
</dbReference>
<evidence type="ECO:0000256" key="10">
    <source>
        <dbReference type="ARBA" id="ARBA00022741"/>
    </source>
</evidence>
<comment type="catalytic activity">
    <reaction evidence="20">
        <text>an S-substituted glutathione(in) + ATP + H2O = an S-substituted glutathione(out) + ADP + phosphate + H(+)</text>
        <dbReference type="Rhea" id="RHEA:19121"/>
        <dbReference type="ChEBI" id="CHEBI:15377"/>
        <dbReference type="ChEBI" id="CHEBI:15378"/>
        <dbReference type="ChEBI" id="CHEBI:30616"/>
        <dbReference type="ChEBI" id="CHEBI:43474"/>
        <dbReference type="ChEBI" id="CHEBI:90779"/>
        <dbReference type="ChEBI" id="CHEBI:456216"/>
        <dbReference type="EC" id="7.6.2.3"/>
    </reaction>
    <physiologicalReaction direction="left-to-right" evidence="20">
        <dbReference type="Rhea" id="RHEA:19122"/>
    </physiologicalReaction>
</comment>
<feature type="compositionally biased region" description="Polar residues" evidence="27">
    <location>
        <begin position="24"/>
        <end position="33"/>
    </location>
</feature>
<organism evidence="29 30">
    <name type="scientific">Rousettus aegyptiacus</name>
    <name type="common">Egyptian fruit bat</name>
    <name type="synonym">Pteropus aegyptiacus</name>
    <dbReference type="NCBI Taxonomy" id="9407"/>
    <lineage>
        <taxon>Eukaryota</taxon>
        <taxon>Metazoa</taxon>
        <taxon>Chordata</taxon>
        <taxon>Craniata</taxon>
        <taxon>Vertebrata</taxon>
        <taxon>Euteleostomi</taxon>
        <taxon>Mammalia</taxon>
        <taxon>Eutheria</taxon>
        <taxon>Laurasiatheria</taxon>
        <taxon>Chiroptera</taxon>
        <taxon>Yinpterochiroptera</taxon>
        <taxon>Pteropodoidea</taxon>
        <taxon>Pteropodidae</taxon>
        <taxon>Rousettinae</taxon>
        <taxon>Rousettus</taxon>
    </lineage>
</organism>
<evidence type="ECO:0000256" key="25">
    <source>
        <dbReference type="ARBA" id="ARBA00079271"/>
    </source>
</evidence>
<evidence type="ECO:0000256" key="18">
    <source>
        <dbReference type="ARBA" id="ARBA00034018"/>
    </source>
</evidence>
<comment type="catalytic activity">
    <reaction evidence="18">
        <text>ATP + H2O + xenobioticSide 1 = ADP + phosphate + xenobioticSide 2.</text>
        <dbReference type="EC" id="7.6.2.2"/>
    </reaction>
</comment>
<feature type="region of interest" description="Disordered" evidence="27">
    <location>
        <begin position="564"/>
        <end position="619"/>
    </location>
</feature>
<evidence type="ECO:0000256" key="4">
    <source>
        <dbReference type="ARBA" id="ARBA00004514"/>
    </source>
</evidence>
<comment type="caution">
    <text evidence="29">The sequence shown here is derived from an EMBL/GenBank/DDBJ whole genome shotgun (WGS) entry which is preliminary data.</text>
</comment>
<dbReference type="EC" id="7.6.2.3" evidence="17"/>
<evidence type="ECO:0000256" key="12">
    <source>
        <dbReference type="ARBA" id="ARBA00022967"/>
    </source>
</evidence>
<comment type="catalytic activity">
    <reaction evidence="19">
        <text>leukotriene C4(in) + ATP + H2O = leukotriene C4(out) + ADP + phosphate + H(+)</text>
        <dbReference type="Rhea" id="RHEA:38963"/>
        <dbReference type="ChEBI" id="CHEBI:15377"/>
        <dbReference type="ChEBI" id="CHEBI:15378"/>
        <dbReference type="ChEBI" id="CHEBI:30616"/>
        <dbReference type="ChEBI" id="CHEBI:43474"/>
        <dbReference type="ChEBI" id="CHEBI:57973"/>
        <dbReference type="ChEBI" id="CHEBI:456216"/>
    </reaction>
    <physiologicalReaction direction="left-to-right" evidence="19">
        <dbReference type="Rhea" id="RHEA:38964"/>
    </physiologicalReaction>
</comment>
<dbReference type="EC" id="7.6.2.2" evidence="6"/>
<dbReference type="GO" id="GO:0015431">
    <property type="term" value="F:ABC-type glutathione S-conjugate transporter activity"/>
    <property type="evidence" value="ECO:0007669"/>
    <property type="project" value="UniProtKB-EC"/>
</dbReference>
<dbReference type="GO" id="GO:0005634">
    <property type="term" value="C:nucleus"/>
    <property type="evidence" value="ECO:0007669"/>
    <property type="project" value="UniProtKB-SubCell"/>
</dbReference>
<evidence type="ECO:0000256" key="13">
    <source>
        <dbReference type="ARBA" id="ARBA00023128"/>
    </source>
</evidence>
<dbReference type="Pfam" id="PF00620">
    <property type="entry name" value="RhoGAP"/>
    <property type="match status" value="1"/>
</dbReference>
<keyword evidence="14" id="KW-0472">Membrane</keyword>
<keyword evidence="12" id="KW-1278">Translocase</keyword>
<dbReference type="EMBL" id="JACASE010000012">
    <property type="protein sequence ID" value="KAF6423535.1"/>
    <property type="molecule type" value="Genomic_DNA"/>
</dbReference>
<evidence type="ECO:0000256" key="14">
    <source>
        <dbReference type="ARBA" id="ARBA00023136"/>
    </source>
</evidence>
<dbReference type="GO" id="GO:0008559">
    <property type="term" value="F:ABC-type xenobiotic transporter activity"/>
    <property type="evidence" value="ECO:0007669"/>
    <property type="project" value="UniProtKB-EC"/>
</dbReference>
<evidence type="ECO:0000256" key="3">
    <source>
        <dbReference type="ARBA" id="ARBA00004202"/>
    </source>
</evidence>